<feature type="transmembrane region" description="Helical" evidence="1">
    <location>
        <begin position="117"/>
        <end position="144"/>
    </location>
</feature>
<organism evidence="2 3">
    <name type="scientific">Prevotella histicola</name>
    <dbReference type="NCBI Taxonomy" id="470565"/>
    <lineage>
        <taxon>Bacteria</taxon>
        <taxon>Pseudomonadati</taxon>
        <taxon>Bacteroidota</taxon>
        <taxon>Bacteroidia</taxon>
        <taxon>Bacteroidales</taxon>
        <taxon>Prevotellaceae</taxon>
        <taxon>Prevotella</taxon>
    </lineage>
</organism>
<dbReference type="RefSeq" id="WP_008822936.1">
    <property type="nucleotide sequence ID" value="NZ_CAUSAX010000034.1"/>
</dbReference>
<feature type="transmembrane region" description="Helical" evidence="1">
    <location>
        <begin position="289"/>
        <end position="310"/>
    </location>
</feature>
<feature type="transmembrane region" description="Helical" evidence="1">
    <location>
        <begin position="15"/>
        <end position="33"/>
    </location>
</feature>
<evidence type="ECO:0000313" key="2">
    <source>
        <dbReference type="EMBL" id="MBF1415253.1"/>
    </source>
</evidence>
<proteinExistence type="predicted"/>
<sequence length="314" mass="35997">MQKKRIQNRISESRWTLPIVVSTAFIVWLIAALHTRNVVLSGGTALLSTYLMVELNNANALIRIYSRMVSCAFAVMATIPVFLFPSHQMAFVMLGFVGFYTLAFRSYQDIQSPGHTFYAFLCIGAASIEWVQVLFFLPFLWLIMRVNLLSMSLRNFVASLLGIILPYWFYTAYLAMRGDLMTFIDHFCELAVFGKPFDLTILTPNRIILLVYVLLCGLIGIIHFLDQKRSDSIRTRLFYQVFINIFLIATAFLFLQPQHYDALIGVLIVATAPLIAHFFALTHGRITNWMFKILSVSAILITLYNLWIFLHTSF</sequence>
<dbReference type="AlphaFoldDB" id="A0A930HZL5"/>
<feature type="transmembrane region" description="Helical" evidence="1">
    <location>
        <begin position="237"/>
        <end position="256"/>
    </location>
</feature>
<feature type="transmembrane region" description="Helical" evidence="1">
    <location>
        <begin position="69"/>
        <end position="97"/>
    </location>
</feature>
<name>A0A930HZL5_9BACT</name>
<feature type="transmembrane region" description="Helical" evidence="1">
    <location>
        <begin position="156"/>
        <end position="176"/>
    </location>
</feature>
<dbReference type="EMBL" id="JABZSQ010000113">
    <property type="protein sequence ID" value="MBF1415253.1"/>
    <property type="molecule type" value="Genomic_DNA"/>
</dbReference>
<gene>
    <name evidence="2" type="ORF">HXN33_06695</name>
</gene>
<comment type="caution">
    <text evidence="2">The sequence shown here is derived from an EMBL/GenBank/DDBJ whole genome shotgun (WGS) entry which is preliminary data.</text>
</comment>
<dbReference type="Proteomes" id="UP000757461">
    <property type="component" value="Unassembled WGS sequence"/>
</dbReference>
<evidence type="ECO:0000256" key="1">
    <source>
        <dbReference type="SAM" id="Phobius"/>
    </source>
</evidence>
<protein>
    <submittedName>
        <fullName evidence="2">Uncharacterized protein</fullName>
    </submittedName>
</protein>
<feature type="transmembrane region" description="Helical" evidence="1">
    <location>
        <begin position="207"/>
        <end position="225"/>
    </location>
</feature>
<evidence type="ECO:0000313" key="3">
    <source>
        <dbReference type="Proteomes" id="UP000757461"/>
    </source>
</evidence>
<keyword evidence="1" id="KW-0812">Transmembrane</keyword>
<feature type="transmembrane region" description="Helical" evidence="1">
    <location>
        <begin position="262"/>
        <end position="282"/>
    </location>
</feature>
<reference evidence="2" key="1">
    <citation type="submission" date="2020-04" db="EMBL/GenBank/DDBJ databases">
        <title>Deep metagenomics examines the oral microbiome during advanced dental caries in children, revealing novel taxa and co-occurrences with host molecules.</title>
        <authorList>
            <person name="Baker J.L."/>
            <person name="Morton J.T."/>
            <person name="Dinis M."/>
            <person name="Alvarez R."/>
            <person name="Tran N.C."/>
            <person name="Knight R."/>
            <person name="Edlund A."/>
        </authorList>
    </citation>
    <scope>NUCLEOTIDE SEQUENCE</scope>
    <source>
        <strain evidence="2">JCVI_25_bin.9</strain>
    </source>
</reference>
<keyword evidence="1" id="KW-0472">Membrane</keyword>
<keyword evidence="1" id="KW-1133">Transmembrane helix</keyword>
<feature type="transmembrane region" description="Helical" evidence="1">
    <location>
        <begin position="39"/>
        <end position="57"/>
    </location>
</feature>
<accession>A0A930HZL5</accession>
<dbReference type="GeneID" id="66731928"/>